<sequence>MERILHSRTTTSSQMTPLEYILTEILDASSSHLPYCSFFDKCGVTQAYEIISLSENDFETTTFFTSPEPVTDETVPVATTLNKVQRNKLSKIISWFNHQGDDVSDETWYALTANTLRYWKPAVSKAPTIPDTVSRTTESPSSKFRKGIKNHPVTYAKFHEDRFWTNWDTNIRIMLRVQGAPNVLNSKDVPITEAEIEVFTDQQTYVFGIFNETVLTTQGRDIIKRHSDALDAQAVYCDLVAVYSHGINAKLSASNLSAKLTNYHHDTHYNRSDTEQTLDNAYSLLLYRPIQIDDKTKQRSVPSNRSANSANSQTSGKPPASSGKKHSNYIPKDKWDAMTSSEKAAIYRTRDSAEFPATTGTDPTVVPTPRPPTAPTYANVAAQFCYVVQPMYVRKTGITRC</sequence>
<reference evidence="2 3" key="1">
    <citation type="journal article" date="2008" name="Nature">
        <title>The Phaeodactylum genome reveals the evolutionary history of diatom genomes.</title>
        <authorList>
            <person name="Bowler C."/>
            <person name="Allen A.E."/>
            <person name="Badger J.H."/>
            <person name="Grimwood J."/>
            <person name="Jabbari K."/>
            <person name="Kuo A."/>
            <person name="Maheswari U."/>
            <person name="Martens C."/>
            <person name="Maumus F."/>
            <person name="Otillar R.P."/>
            <person name="Rayko E."/>
            <person name="Salamov A."/>
            <person name="Vandepoele K."/>
            <person name="Beszteri B."/>
            <person name="Gruber A."/>
            <person name="Heijde M."/>
            <person name="Katinka M."/>
            <person name="Mock T."/>
            <person name="Valentin K."/>
            <person name="Verret F."/>
            <person name="Berges J.A."/>
            <person name="Brownlee C."/>
            <person name="Cadoret J.P."/>
            <person name="Chiovitti A."/>
            <person name="Choi C.J."/>
            <person name="Coesel S."/>
            <person name="De Martino A."/>
            <person name="Detter J.C."/>
            <person name="Durkin C."/>
            <person name="Falciatore A."/>
            <person name="Fournet J."/>
            <person name="Haruta M."/>
            <person name="Huysman M.J."/>
            <person name="Jenkins B.D."/>
            <person name="Jiroutova K."/>
            <person name="Jorgensen R.E."/>
            <person name="Joubert Y."/>
            <person name="Kaplan A."/>
            <person name="Kroger N."/>
            <person name="Kroth P.G."/>
            <person name="La Roche J."/>
            <person name="Lindquist E."/>
            <person name="Lommer M."/>
            <person name="Martin-Jezequel V."/>
            <person name="Lopez P.J."/>
            <person name="Lucas S."/>
            <person name="Mangogna M."/>
            <person name="McGinnis K."/>
            <person name="Medlin L.K."/>
            <person name="Montsant A."/>
            <person name="Oudot-Le Secq M.P."/>
            <person name="Napoli C."/>
            <person name="Obornik M."/>
            <person name="Parker M.S."/>
            <person name="Petit J.L."/>
            <person name="Porcel B.M."/>
            <person name="Poulsen N."/>
            <person name="Robison M."/>
            <person name="Rychlewski L."/>
            <person name="Rynearson T.A."/>
            <person name="Schmutz J."/>
            <person name="Shapiro H."/>
            <person name="Siaut M."/>
            <person name="Stanley M."/>
            <person name="Sussman M.R."/>
            <person name="Taylor A.R."/>
            <person name="Vardi A."/>
            <person name="von Dassow P."/>
            <person name="Vyverman W."/>
            <person name="Willis A."/>
            <person name="Wyrwicz L.S."/>
            <person name="Rokhsar D.S."/>
            <person name="Weissenbach J."/>
            <person name="Armbrust E.V."/>
            <person name="Green B.R."/>
            <person name="Van de Peer Y."/>
            <person name="Grigoriev I.V."/>
        </authorList>
    </citation>
    <scope>NUCLEOTIDE SEQUENCE [LARGE SCALE GENOMIC DNA]</scope>
    <source>
        <strain evidence="2 3">CCAP 1055/1</strain>
    </source>
</reference>
<dbReference type="RefSeq" id="XP_002182463.1">
    <property type="nucleotide sequence ID" value="XM_002182427.1"/>
</dbReference>
<proteinExistence type="predicted"/>
<reference evidence="3" key="2">
    <citation type="submission" date="2008-08" db="EMBL/GenBank/DDBJ databases">
        <authorList>
            <consortium name="Diatom Consortium"/>
            <person name="Grigoriev I."/>
            <person name="Grimwood J."/>
            <person name="Kuo A."/>
            <person name="Otillar R.P."/>
            <person name="Salamov A."/>
            <person name="Detter J.C."/>
            <person name="Lindquist E."/>
            <person name="Shapiro H."/>
            <person name="Lucas S."/>
            <person name="Glavina del Rio T."/>
            <person name="Pitluck S."/>
            <person name="Rokhsar D."/>
            <person name="Bowler C."/>
        </authorList>
    </citation>
    <scope>GENOME REANNOTATION</scope>
    <source>
        <strain evidence="3">CCAP 1055/1</strain>
    </source>
</reference>
<dbReference type="Proteomes" id="UP000000759">
    <property type="component" value="Chromosome 16"/>
</dbReference>
<dbReference type="GeneID" id="7203407"/>
<evidence type="ECO:0000313" key="2">
    <source>
        <dbReference type="EMBL" id="EEC45750.1"/>
    </source>
</evidence>
<feature type="region of interest" description="Disordered" evidence="1">
    <location>
        <begin position="295"/>
        <end position="334"/>
    </location>
</feature>
<name>B7G5T4_PHATC</name>
<evidence type="ECO:0000313" key="3">
    <source>
        <dbReference type="Proteomes" id="UP000000759"/>
    </source>
</evidence>
<dbReference type="InParanoid" id="B7G5T4"/>
<dbReference type="HOGENOM" id="CLU_687873_0_0_1"/>
<accession>B7G5T4</accession>
<protein>
    <submittedName>
        <fullName evidence="2">Uncharacterized protein</fullName>
    </submittedName>
</protein>
<gene>
    <name evidence="2" type="ORF">PHATRDRAFT_38408</name>
</gene>
<dbReference type="KEGG" id="pti:PHATRDRAFT_38408"/>
<feature type="compositionally biased region" description="Polar residues" evidence="1">
    <location>
        <begin position="299"/>
        <end position="316"/>
    </location>
</feature>
<organism evidence="2 3">
    <name type="scientific">Phaeodactylum tricornutum (strain CCAP 1055/1)</name>
    <dbReference type="NCBI Taxonomy" id="556484"/>
    <lineage>
        <taxon>Eukaryota</taxon>
        <taxon>Sar</taxon>
        <taxon>Stramenopiles</taxon>
        <taxon>Ochrophyta</taxon>
        <taxon>Bacillariophyta</taxon>
        <taxon>Bacillariophyceae</taxon>
        <taxon>Bacillariophycidae</taxon>
        <taxon>Naviculales</taxon>
        <taxon>Phaeodactylaceae</taxon>
        <taxon>Phaeodactylum</taxon>
    </lineage>
</organism>
<dbReference type="AlphaFoldDB" id="B7G5T4"/>
<keyword evidence="3" id="KW-1185">Reference proteome</keyword>
<dbReference type="EMBL" id="CM000618">
    <property type="protein sequence ID" value="EEC45750.1"/>
    <property type="molecule type" value="Genomic_DNA"/>
</dbReference>
<evidence type="ECO:0000256" key="1">
    <source>
        <dbReference type="SAM" id="MobiDB-lite"/>
    </source>
</evidence>
<dbReference type="PaxDb" id="2850-Phatr38408"/>